<evidence type="ECO:0000313" key="2">
    <source>
        <dbReference type="Proteomes" id="UP000281553"/>
    </source>
</evidence>
<reference evidence="1 2" key="1">
    <citation type="submission" date="2018-11" db="EMBL/GenBank/DDBJ databases">
        <authorList>
            <consortium name="Pathogen Informatics"/>
        </authorList>
    </citation>
    <scope>NUCLEOTIDE SEQUENCE [LARGE SCALE GENOMIC DNA]</scope>
</reference>
<name>A0A3P6USZ2_DIBLA</name>
<gene>
    <name evidence="1" type="ORF">DILT_LOCUS3122</name>
</gene>
<sequence length="173" mass="19772">MQQQVRLMQLLPFAGVTLLCSMSLEYVFSGNRFRTLTIENIVSAVDIFDILECLNVPFTQIDGIIWAPKYRWATSLLHLAVSNMWRDEGIVERPGMPAQMNRSPHSSAVSVNNRMYAFIWSALLQDAYFLPVRINLLLIGLPYNPRILFLAMKNILFLMIAAQRYCVLVCGNL</sequence>
<evidence type="ECO:0000313" key="1">
    <source>
        <dbReference type="EMBL" id="VDK80571.1"/>
    </source>
</evidence>
<keyword evidence="2" id="KW-1185">Reference proteome</keyword>
<dbReference type="EMBL" id="UYRU01043166">
    <property type="protein sequence ID" value="VDK80571.1"/>
    <property type="molecule type" value="Genomic_DNA"/>
</dbReference>
<dbReference type="Proteomes" id="UP000281553">
    <property type="component" value="Unassembled WGS sequence"/>
</dbReference>
<accession>A0A3P6USZ2</accession>
<organism evidence="1 2">
    <name type="scientific">Dibothriocephalus latus</name>
    <name type="common">Fish tapeworm</name>
    <name type="synonym">Diphyllobothrium latum</name>
    <dbReference type="NCBI Taxonomy" id="60516"/>
    <lineage>
        <taxon>Eukaryota</taxon>
        <taxon>Metazoa</taxon>
        <taxon>Spiralia</taxon>
        <taxon>Lophotrochozoa</taxon>
        <taxon>Platyhelminthes</taxon>
        <taxon>Cestoda</taxon>
        <taxon>Eucestoda</taxon>
        <taxon>Diphyllobothriidea</taxon>
        <taxon>Diphyllobothriidae</taxon>
        <taxon>Dibothriocephalus</taxon>
    </lineage>
</organism>
<proteinExistence type="predicted"/>
<protein>
    <submittedName>
        <fullName evidence="1">Uncharacterized protein</fullName>
    </submittedName>
</protein>
<dbReference type="AlphaFoldDB" id="A0A3P6USZ2"/>